<dbReference type="AlphaFoldDB" id="E9H4P9"/>
<proteinExistence type="predicted"/>
<dbReference type="Pfam" id="PF16033">
    <property type="entry name" value="DUF4789"/>
    <property type="match status" value="1"/>
</dbReference>
<evidence type="ECO:0000259" key="2">
    <source>
        <dbReference type="Pfam" id="PF16033"/>
    </source>
</evidence>
<evidence type="ECO:0000313" key="3">
    <source>
        <dbReference type="EMBL" id="EFX73317.1"/>
    </source>
</evidence>
<dbReference type="PANTHER" id="PTHR21177:SF7">
    <property type="entry name" value="GH11627P"/>
    <property type="match status" value="1"/>
</dbReference>
<protein>
    <recommendedName>
        <fullName evidence="2">DUF4789 domain-containing protein</fullName>
    </recommendedName>
</protein>
<dbReference type="Proteomes" id="UP000000305">
    <property type="component" value="Unassembled WGS sequence"/>
</dbReference>
<dbReference type="OrthoDB" id="6328618at2759"/>
<dbReference type="InParanoid" id="E9H4P9"/>
<feature type="domain" description="DUF4789" evidence="2">
    <location>
        <begin position="208"/>
        <end position="309"/>
    </location>
</feature>
<dbReference type="KEGG" id="dpx:DAPPUDRAFT_109951"/>
<sequence length="422" mass="47487">MSETEINDRNPARNPGSSGNFCEVRDTQMLLKLNDVDKVSSSTQQQSFLLGNSTLSSVAPKMTSKTSLSPEVFRHQKITDRSHESNDIDEEPNTFNRLRKKMKKWLKKEEEKEVQNLVVIPRDPTPMIDQSFPTSGSIPEDGCDSTSVRFDDGNCYPLMGRKPCGDPTLYVTVDPYTFKGRCTKRRCGRERVFVPRTGLCHDIYDTSECTGGRRLYYSPYGDAVCDCPIGEYPFPYPRSDCVALFTQGPCPYGQVVAINSDESLSCMKSKCPAIYESDEYSSDYWKQKQKQLVPTSDGRCHELGTTGRCSNYDYTYSLLGLDILKNELKCVDVTDPSSPYFSSQEENDLLDSIFDEFYTEYNLFPVYVAYLSVKQEHEAKYGKKKGPKETYERRQSSPGIGAPSNPSCRPGSGQGKCGSILV</sequence>
<feature type="region of interest" description="Disordered" evidence="1">
    <location>
        <begin position="1"/>
        <end position="21"/>
    </location>
</feature>
<feature type="region of interest" description="Disordered" evidence="1">
    <location>
        <begin position="381"/>
        <end position="422"/>
    </location>
</feature>
<accession>E9H4P9</accession>
<keyword evidence="4" id="KW-1185">Reference proteome</keyword>
<organism evidence="3 4">
    <name type="scientific">Daphnia pulex</name>
    <name type="common">Water flea</name>
    <dbReference type="NCBI Taxonomy" id="6669"/>
    <lineage>
        <taxon>Eukaryota</taxon>
        <taxon>Metazoa</taxon>
        <taxon>Ecdysozoa</taxon>
        <taxon>Arthropoda</taxon>
        <taxon>Crustacea</taxon>
        <taxon>Branchiopoda</taxon>
        <taxon>Diplostraca</taxon>
        <taxon>Cladocera</taxon>
        <taxon>Anomopoda</taxon>
        <taxon>Daphniidae</taxon>
        <taxon>Daphnia</taxon>
    </lineage>
</organism>
<name>E9H4P9_DAPPU</name>
<dbReference type="EMBL" id="GL732592">
    <property type="protein sequence ID" value="EFX73317.1"/>
    <property type="molecule type" value="Genomic_DNA"/>
</dbReference>
<evidence type="ECO:0000256" key="1">
    <source>
        <dbReference type="SAM" id="MobiDB-lite"/>
    </source>
</evidence>
<reference evidence="3 4" key="1">
    <citation type="journal article" date="2011" name="Science">
        <title>The ecoresponsive genome of Daphnia pulex.</title>
        <authorList>
            <person name="Colbourne J.K."/>
            <person name="Pfrender M.E."/>
            <person name="Gilbert D."/>
            <person name="Thomas W.K."/>
            <person name="Tucker A."/>
            <person name="Oakley T.H."/>
            <person name="Tokishita S."/>
            <person name="Aerts A."/>
            <person name="Arnold G.J."/>
            <person name="Basu M.K."/>
            <person name="Bauer D.J."/>
            <person name="Caceres C.E."/>
            <person name="Carmel L."/>
            <person name="Casola C."/>
            <person name="Choi J.H."/>
            <person name="Detter J.C."/>
            <person name="Dong Q."/>
            <person name="Dusheyko S."/>
            <person name="Eads B.D."/>
            <person name="Frohlich T."/>
            <person name="Geiler-Samerotte K.A."/>
            <person name="Gerlach D."/>
            <person name="Hatcher P."/>
            <person name="Jogdeo S."/>
            <person name="Krijgsveld J."/>
            <person name="Kriventseva E.V."/>
            <person name="Kultz D."/>
            <person name="Laforsch C."/>
            <person name="Lindquist E."/>
            <person name="Lopez J."/>
            <person name="Manak J.R."/>
            <person name="Muller J."/>
            <person name="Pangilinan J."/>
            <person name="Patwardhan R.P."/>
            <person name="Pitluck S."/>
            <person name="Pritham E.J."/>
            <person name="Rechtsteiner A."/>
            <person name="Rho M."/>
            <person name="Rogozin I.B."/>
            <person name="Sakarya O."/>
            <person name="Salamov A."/>
            <person name="Schaack S."/>
            <person name="Shapiro H."/>
            <person name="Shiga Y."/>
            <person name="Skalitzky C."/>
            <person name="Smith Z."/>
            <person name="Souvorov A."/>
            <person name="Sung W."/>
            <person name="Tang Z."/>
            <person name="Tsuchiya D."/>
            <person name="Tu H."/>
            <person name="Vos H."/>
            <person name="Wang M."/>
            <person name="Wolf Y.I."/>
            <person name="Yamagata H."/>
            <person name="Yamada T."/>
            <person name="Ye Y."/>
            <person name="Shaw J.R."/>
            <person name="Andrews J."/>
            <person name="Crease T.J."/>
            <person name="Tang H."/>
            <person name="Lucas S.M."/>
            <person name="Robertson H.M."/>
            <person name="Bork P."/>
            <person name="Koonin E.V."/>
            <person name="Zdobnov E.M."/>
            <person name="Grigoriev I.V."/>
            <person name="Lynch M."/>
            <person name="Boore J.L."/>
        </authorList>
    </citation>
    <scope>NUCLEOTIDE SEQUENCE [LARGE SCALE GENOMIC DNA]</scope>
</reference>
<gene>
    <name evidence="3" type="ORF">DAPPUDRAFT_109951</name>
</gene>
<dbReference type="PhylomeDB" id="E9H4P9"/>
<evidence type="ECO:0000313" key="4">
    <source>
        <dbReference type="Proteomes" id="UP000000305"/>
    </source>
</evidence>
<feature type="compositionally biased region" description="Basic and acidic residues" evidence="1">
    <location>
        <begin position="381"/>
        <end position="395"/>
    </location>
</feature>
<dbReference type="HOGENOM" id="CLU_053929_0_0_1"/>
<feature type="compositionally biased region" description="Basic and acidic residues" evidence="1">
    <location>
        <begin position="1"/>
        <end position="11"/>
    </location>
</feature>
<dbReference type="PANTHER" id="PTHR21177">
    <property type="entry name" value="IP06524P-RELATED"/>
    <property type="match status" value="1"/>
</dbReference>
<dbReference type="InterPro" id="IPR031993">
    <property type="entry name" value="DUF4789"/>
</dbReference>